<sequence length="110" mass="12269">MAGVANSGAAHRLLIDRRRDDTAHLSGLGCCYRCNDGIEGRLPGNRADLPEWWRLDDPGGLDDFNDARLELRRIGHIYASHLDVQAQPTHDVLHHDTAAEHDHAFAALRK</sequence>
<organism evidence="1 2">
    <name type="scientific">Pseudomonas syringae pv. philadelphi</name>
    <dbReference type="NCBI Taxonomy" id="251706"/>
    <lineage>
        <taxon>Bacteria</taxon>
        <taxon>Pseudomonadati</taxon>
        <taxon>Pseudomonadota</taxon>
        <taxon>Gammaproteobacteria</taxon>
        <taxon>Pseudomonadales</taxon>
        <taxon>Pseudomonadaceae</taxon>
        <taxon>Pseudomonas</taxon>
    </lineage>
</organism>
<gene>
    <name evidence="1" type="ORF">ALQ33_200014</name>
</gene>
<evidence type="ECO:0000313" key="2">
    <source>
        <dbReference type="Proteomes" id="UP000279372"/>
    </source>
</evidence>
<protein>
    <submittedName>
        <fullName evidence="1">Uncharacterized protein</fullName>
    </submittedName>
</protein>
<dbReference type="AlphaFoldDB" id="A0A3M3ZLR9"/>
<dbReference type="Proteomes" id="UP000279372">
    <property type="component" value="Unassembled WGS sequence"/>
</dbReference>
<accession>A0A3M3ZLR9</accession>
<reference evidence="1 2" key="1">
    <citation type="submission" date="2018-08" db="EMBL/GenBank/DDBJ databases">
        <title>Recombination of ecologically and evolutionarily significant loci maintains genetic cohesion in the Pseudomonas syringae species complex.</title>
        <authorList>
            <person name="Dillon M."/>
            <person name="Thakur S."/>
            <person name="Almeida R.N.D."/>
            <person name="Weir B.S."/>
            <person name="Guttman D.S."/>
        </authorList>
    </citation>
    <scope>NUCLEOTIDE SEQUENCE [LARGE SCALE GENOMIC DNA]</scope>
    <source>
        <strain evidence="1 2">ICMP 8902</strain>
    </source>
</reference>
<evidence type="ECO:0000313" key="1">
    <source>
        <dbReference type="EMBL" id="RMO94973.1"/>
    </source>
</evidence>
<name>A0A3M3ZLR9_9PSED</name>
<proteinExistence type="predicted"/>
<dbReference type="EMBL" id="RBQB01000061">
    <property type="protein sequence ID" value="RMO94973.1"/>
    <property type="molecule type" value="Genomic_DNA"/>
</dbReference>
<comment type="caution">
    <text evidence="1">The sequence shown here is derived from an EMBL/GenBank/DDBJ whole genome shotgun (WGS) entry which is preliminary data.</text>
</comment>